<keyword evidence="2" id="KW-0169">Cobalamin biosynthesis</keyword>
<dbReference type="KEGG" id="tne:Tneu_0300"/>
<dbReference type="PANTHER" id="PTHR43467">
    <property type="entry name" value="COBALT-PRECORRIN-2 C(20)-METHYLTRANSFERASE"/>
    <property type="match status" value="1"/>
</dbReference>
<reference evidence="8" key="1">
    <citation type="submission" date="2008-03" db="EMBL/GenBank/DDBJ databases">
        <title>Complete sequence of Thermoproteus neutrophilus V24Sta.</title>
        <authorList>
            <consortium name="US DOE Joint Genome Institute"/>
            <person name="Copeland A."/>
            <person name="Lucas S."/>
            <person name="Lapidus A."/>
            <person name="Glavina del Rio T."/>
            <person name="Dalin E."/>
            <person name="Tice H."/>
            <person name="Bruce D."/>
            <person name="Goodwin L."/>
            <person name="Pitluck S."/>
            <person name="Sims D."/>
            <person name="Brettin T."/>
            <person name="Detter J.C."/>
            <person name="Han C."/>
            <person name="Kuske C.R."/>
            <person name="Schmutz J."/>
            <person name="Larimer F."/>
            <person name="Land M."/>
            <person name="Hauser L."/>
            <person name="Kyrpides N."/>
            <person name="Mikhailova N."/>
            <person name="Biddle J.F."/>
            <person name="Zhang Z."/>
            <person name="Fitz-Gibbon S.T."/>
            <person name="Lowe T.M."/>
            <person name="Saltikov C."/>
            <person name="House C.H."/>
            <person name="Richardson P."/>
        </authorList>
    </citation>
    <scope>NUCLEOTIDE SEQUENCE [LARGE SCALE GENOMIC DNA]</scope>
    <source>
        <strain evidence="8">V24Sta</strain>
    </source>
</reference>
<evidence type="ECO:0000259" key="7">
    <source>
        <dbReference type="Pfam" id="PF00590"/>
    </source>
</evidence>
<dbReference type="InterPro" id="IPR000878">
    <property type="entry name" value="4pyrrol_Mease"/>
</dbReference>
<evidence type="ECO:0000313" key="8">
    <source>
        <dbReference type="EMBL" id="ACB39251.1"/>
    </source>
</evidence>
<name>B1YBC0_PYRNV</name>
<dbReference type="PIRSF" id="PIRSF036427">
    <property type="entry name" value="Precrrn-2_mtase"/>
    <property type="match status" value="1"/>
</dbReference>
<dbReference type="RefSeq" id="WP_012349672.1">
    <property type="nucleotide sequence ID" value="NC_010525.1"/>
</dbReference>
<dbReference type="Proteomes" id="UP000001694">
    <property type="component" value="Chromosome"/>
</dbReference>
<dbReference type="SUPFAM" id="SSF53790">
    <property type="entry name" value="Tetrapyrrole methylase"/>
    <property type="match status" value="1"/>
</dbReference>
<accession>B1YBC0</accession>
<evidence type="ECO:0000256" key="5">
    <source>
        <dbReference type="ARBA" id="ARBA00022691"/>
    </source>
</evidence>
<evidence type="ECO:0000256" key="2">
    <source>
        <dbReference type="ARBA" id="ARBA00022573"/>
    </source>
</evidence>
<gene>
    <name evidence="8" type="ordered locus">Tneu_0300</name>
</gene>
<dbReference type="InterPro" id="IPR014777">
    <property type="entry name" value="4pyrrole_Mease_sub1"/>
</dbReference>
<dbReference type="InterPro" id="IPR012382">
    <property type="entry name" value="CobI/CbiL"/>
</dbReference>
<comment type="pathway">
    <text evidence="1">Cofactor biosynthesis; adenosylcobalamin biosynthesis.</text>
</comment>
<keyword evidence="5" id="KW-0949">S-adenosyl-L-methionine</keyword>
<keyword evidence="9" id="KW-1185">Reference proteome</keyword>
<dbReference type="EMBL" id="CP001014">
    <property type="protein sequence ID" value="ACB39251.1"/>
    <property type="molecule type" value="Genomic_DNA"/>
</dbReference>
<dbReference type="HOGENOM" id="CLU_076014_2_0_2"/>
<organism evidence="8 9">
    <name type="scientific">Pyrobaculum neutrophilum (strain DSM 2338 / JCM 9278 / NBRC 100436 / V24Sta)</name>
    <name type="common">Thermoproteus neutrophilus</name>
    <dbReference type="NCBI Taxonomy" id="444157"/>
    <lineage>
        <taxon>Archaea</taxon>
        <taxon>Thermoproteota</taxon>
        <taxon>Thermoprotei</taxon>
        <taxon>Thermoproteales</taxon>
        <taxon>Thermoproteaceae</taxon>
        <taxon>Pyrobaculum</taxon>
    </lineage>
</organism>
<evidence type="ECO:0000256" key="6">
    <source>
        <dbReference type="PIRNR" id="PIRNR036427"/>
    </source>
</evidence>
<dbReference type="GO" id="GO:0009236">
    <property type="term" value="P:cobalamin biosynthetic process"/>
    <property type="evidence" value="ECO:0007669"/>
    <property type="project" value="UniProtKB-UniRule"/>
</dbReference>
<dbReference type="GO" id="GO:0030788">
    <property type="term" value="F:precorrin-2 C20-methyltransferase activity"/>
    <property type="evidence" value="ECO:0007669"/>
    <property type="project" value="InterPro"/>
</dbReference>
<dbReference type="STRING" id="444157.Tneu_0300"/>
<keyword evidence="3 8" id="KW-0489">Methyltransferase</keyword>
<dbReference type="Gene3D" id="3.30.950.10">
    <property type="entry name" value="Methyltransferase, Cobalt-precorrin-4 Transmethylase, Domain 2"/>
    <property type="match status" value="1"/>
</dbReference>
<proteinExistence type="inferred from homology"/>
<evidence type="ECO:0000256" key="3">
    <source>
        <dbReference type="ARBA" id="ARBA00022603"/>
    </source>
</evidence>
<dbReference type="NCBIfam" id="NF004062">
    <property type="entry name" value="PRK05576.1-5"/>
    <property type="match status" value="1"/>
</dbReference>
<dbReference type="GeneID" id="6166038"/>
<dbReference type="GO" id="GO:0032259">
    <property type="term" value="P:methylation"/>
    <property type="evidence" value="ECO:0007669"/>
    <property type="project" value="UniProtKB-KW"/>
</dbReference>
<dbReference type="Pfam" id="PF00590">
    <property type="entry name" value="TP_methylase"/>
    <property type="match status" value="1"/>
</dbReference>
<evidence type="ECO:0000256" key="4">
    <source>
        <dbReference type="ARBA" id="ARBA00022679"/>
    </source>
</evidence>
<evidence type="ECO:0000313" key="9">
    <source>
        <dbReference type="Proteomes" id="UP000001694"/>
    </source>
</evidence>
<sequence>MAVKVVGLGPGDPKLLTLAAAEALREAEVVYVPASAATERSLAEALVRRFTEAEVRVVEMEMGRADPVRLARSARELGDGAVYALLGDPTLYGSFAKLKPYLEAPYVYIPGVTSVTACAARAGVELASGDQAVAVVPASRSDLLEKAAELFDVVVVVKANRNVDLVNELAAGRRALAARRCYMEGEQISERVSWLDYFTTVYIWRGR</sequence>
<feature type="domain" description="Tetrapyrrole methylase" evidence="7">
    <location>
        <begin position="5"/>
        <end position="188"/>
    </location>
</feature>
<comment type="similarity">
    <text evidence="6">Belongs to the precorrin methyltransferase family.</text>
</comment>
<protein>
    <submittedName>
        <fullName evidence="8">Uroporphyrin-III C/tetrapyrrole (Corrin/Porphyrin) methyltransferase</fullName>
    </submittedName>
</protein>
<keyword evidence="4" id="KW-0808">Transferase</keyword>
<dbReference type="InterPro" id="IPR014776">
    <property type="entry name" value="4pyrrole_Mease_sub2"/>
</dbReference>
<dbReference type="AlphaFoldDB" id="B1YBC0"/>
<evidence type="ECO:0000256" key="1">
    <source>
        <dbReference type="ARBA" id="ARBA00004953"/>
    </source>
</evidence>
<dbReference type="InterPro" id="IPR035996">
    <property type="entry name" value="4pyrrol_Methylase_sf"/>
</dbReference>
<dbReference type="PANTHER" id="PTHR43467:SF2">
    <property type="entry name" value="COBALT-PRECORRIN-2 C(20)-METHYLTRANSFERASE"/>
    <property type="match status" value="1"/>
</dbReference>
<dbReference type="Gene3D" id="3.40.1010.10">
    <property type="entry name" value="Cobalt-precorrin-4 Transmethylase, Domain 1"/>
    <property type="match status" value="1"/>
</dbReference>
<dbReference type="eggNOG" id="arCOG00648">
    <property type="taxonomic scope" value="Archaea"/>
</dbReference>